<dbReference type="InterPro" id="IPR008189">
    <property type="entry name" value="rRNA_ssu_MeTfrase_I"/>
</dbReference>
<keyword evidence="5 6" id="KW-0949">S-adenosyl-L-methionine</keyword>
<keyword evidence="4 6" id="KW-0808">Transferase</keyword>
<feature type="domain" description="Tetrapyrrole methylase" evidence="7">
    <location>
        <begin position="30"/>
        <end position="230"/>
    </location>
</feature>
<evidence type="ECO:0000256" key="6">
    <source>
        <dbReference type="HAMAP-Rule" id="MF_01877"/>
    </source>
</evidence>
<comment type="caution">
    <text evidence="8">The sequence shown here is derived from an EMBL/GenBank/DDBJ whole genome shotgun (WGS) entry which is preliminary data.</text>
</comment>
<dbReference type="CDD" id="cd11648">
    <property type="entry name" value="RsmI"/>
    <property type="match status" value="1"/>
</dbReference>
<proteinExistence type="inferred from homology"/>
<dbReference type="NCBIfam" id="TIGR00096">
    <property type="entry name" value="16S rRNA (cytidine(1402)-2'-O)-methyltransferase"/>
    <property type="match status" value="1"/>
</dbReference>
<evidence type="ECO:0000256" key="4">
    <source>
        <dbReference type="ARBA" id="ARBA00022679"/>
    </source>
</evidence>
<dbReference type="HAMAP" id="MF_01877">
    <property type="entry name" value="16SrRNA_methyltr_I"/>
    <property type="match status" value="1"/>
</dbReference>
<keyword evidence="2 6" id="KW-0698">rRNA processing</keyword>
<evidence type="ECO:0000256" key="2">
    <source>
        <dbReference type="ARBA" id="ARBA00022552"/>
    </source>
</evidence>
<dbReference type="GO" id="GO:0070677">
    <property type="term" value="F:rRNA (cytosine-2'-O-)-methyltransferase activity"/>
    <property type="evidence" value="ECO:0007669"/>
    <property type="project" value="UniProtKB-UniRule"/>
</dbReference>
<keyword evidence="3 6" id="KW-0489">Methyltransferase</keyword>
<dbReference type="OrthoDB" id="9809084at2"/>
<dbReference type="PROSITE" id="PS01296">
    <property type="entry name" value="RSMI"/>
    <property type="match status" value="1"/>
</dbReference>
<name>A0A133Y7M0_9FIRM</name>
<dbReference type="InterPro" id="IPR014776">
    <property type="entry name" value="4pyrrole_Mease_sub2"/>
</dbReference>
<dbReference type="InterPro" id="IPR014777">
    <property type="entry name" value="4pyrrole_Mease_sub1"/>
</dbReference>
<dbReference type="PANTHER" id="PTHR46111">
    <property type="entry name" value="RIBOSOMAL RNA SMALL SUBUNIT METHYLTRANSFERASE I"/>
    <property type="match status" value="1"/>
</dbReference>
<dbReference type="Proteomes" id="UP000070080">
    <property type="component" value="Unassembled WGS sequence"/>
</dbReference>
<evidence type="ECO:0000313" key="8">
    <source>
        <dbReference type="EMBL" id="KXB39170.1"/>
    </source>
</evidence>
<dbReference type="STRING" id="1497955.HMPREF1872_01201"/>
<comment type="subcellular location">
    <subcellularLocation>
        <location evidence="6">Cytoplasm</location>
    </subcellularLocation>
</comment>
<dbReference type="Gene3D" id="3.40.1010.10">
    <property type="entry name" value="Cobalt-precorrin-4 Transmethylase, Domain 1"/>
    <property type="match status" value="1"/>
</dbReference>
<dbReference type="PATRIC" id="fig|1497955.3.peg.1167"/>
<dbReference type="SUPFAM" id="SSF53790">
    <property type="entry name" value="Tetrapyrrole methylase"/>
    <property type="match status" value="1"/>
</dbReference>
<dbReference type="AlphaFoldDB" id="A0A133Y7M0"/>
<dbReference type="Pfam" id="PF00590">
    <property type="entry name" value="TP_methylase"/>
    <property type="match status" value="1"/>
</dbReference>
<keyword evidence="1 6" id="KW-0963">Cytoplasm</keyword>
<comment type="catalytic activity">
    <reaction evidence="6">
        <text>cytidine(1402) in 16S rRNA + S-adenosyl-L-methionine = 2'-O-methylcytidine(1402) in 16S rRNA + S-adenosyl-L-homocysteine + H(+)</text>
        <dbReference type="Rhea" id="RHEA:42924"/>
        <dbReference type="Rhea" id="RHEA-COMP:10285"/>
        <dbReference type="Rhea" id="RHEA-COMP:10286"/>
        <dbReference type="ChEBI" id="CHEBI:15378"/>
        <dbReference type="ChEBI" id="CHEBI:57856"/>
        <dbReference type="ChEBI" id="CHEBI:59789"/>
        <dbReference type="ChEBI" id="CHEBI:74495"/>
        <dbReference type="ChEBI" id="CHEBI:82748"/>
        <dbReference type="EC" id="2.1.1.198"/>
    </reaction>
</comment>
<comment type="similarity">
    <text evidence="6">Belongs to the methyltransferase superfamily. RsmI family.</text>
</comment>
<reference evidence="9" key="1">
    <citation type="submission" date="2016-01" db="EMBL/GenBank/DDBJ databases">
        <authorList>
            <person name="Mitreva M."/>
            <person name="Pepin K.H."/>
            <person name="Mihindukulasuriya K.A."/>
            <person name="Fulton R."/>
            <person name="Fronick C."/>
            <person name="O'Laughlin M."/>
            <person name="Miner T."/>
            <person name="Herter B."/>
            <person name="Rosa B.A."/>
            <person name="Cordes M."/>
            <person name="Tomlinson C."/>
            <person name="Wollam A."/>
            <person name="Palsikar V.B."/>
            <person name="Mardis E.R."/>
            <person name="Wilson R.K."/>
        </authorList>
    </citation>
    <scope>NUCLEOTIDE SEQUENCE [LARGE SCALE GENOMIC DNA]</scope>
    <source>
        <strain evidence="9">KA00274</strain>
    </source>
</reference>
<dbReference type="EMBL" id="LSCV01000042">
    <property type="protein sequence ID" value="KXB39170.1"/>
    <property type="molecule type" value="Genomic_DNA"/>
</dbReference>
<keyword evidence="9" id="KW-1185">Reference proteome</keyword>
<dbReference type="InterPro" id="IPR018063">
    <property type="entry name" value="SAM_MeTrfase_RsmI_CS"/>
</dbReference>
<dbReference type="Gene3D" id="3.30.950.10">
    <property type="entry name" value="Methyltransferase, Cobalt-precorrin-4 Transmethylase, Domain 2"/>
    <property type="match status" value="1"/>
</dbReference>
<dbReference type="InterPro" id="IPR035996">
    <property type="entry name" value="4pyrrol_Methylase_sf"/>
</dbReference>
<evidence type="ECO:0000256" key="1">
    <source>
        <dbReference type="ARBA" id="ARBA00022490"/>
    </source>
</evidence>
<evidence type="ECO:0000256" key="3">
    <source>
        <dbReference type="ARBA" id="ARBA00022603"/>
    </source>
</evidence>
<evidence type="ECO:0000313" key="9">
    <source>
        <dbReference type="Proteomes" id="UP000070080"/>
    </source>
</evidence>
<dbReference type="EC" id="2.1.1.198" evidence="6"/>
<comment type="function">
    <text evidence="6">Catalyzes the 2'-O-methylation of the ribose of cytidine 1402 (C1402) in 16S rRNA.</text>
</comment>
<evidence type="ECO:0000256" key="5">
    <source>
        <dbReference type="ARBA" id="ARBA00022691"/>
    </source>
</evidence>
<dbReference type="RefSeq" id="WP_066714749.1">
    <property type="nucleotide sequence ID" value="NZ_JARFNM010000001.1"/>
</dbReference>
<sequence length="349" mass="38449">MNLEEPKLSLPITALNDIYAESVATLKNRTLYLVAVPIGNLADISVRALAVLQNVDYIACEDTRTTALLLSHYQVNNSLFSLYAHNEKERIAYLLDLLKEDKKVALVSDAGYPSVSDPGALVVKAVAEQGYAIEVVPGANAALVGLTGSALDPTKFTFLGFLPRKGKERQHYLNLIATSEVTTIVYESPLRVEALLEELMELGLAKRQVCLARELSKRYETYLRLPLANLLANVQTKAPKGECVLLFAATTNLEQSKQKETENSLNLASLEAKLATLWQAKELSLAECLSRLQTLEPAVSLEVWLSLLINHLSGVKTKLNAQKVAAVFPNYSKHDIYQLLLTLQSVLEE</sequence>
<dbReference type="GO" id="GO:0005737">
    <property type="term" value="C:cytoplasm"/>
    <property type="evidence" value="ECO:0007669"/>
    <property type="project" value="UniProtKB-SubCell"/>
</dbReference>
<organism evidence="8 9">
    <name type="scientific">Amygdalobacter nucleatus</name>
    <dbReference type="NCBI Taxonomy" id="3029274"/>
    <lineage>
        <taxon>Bacteria</taxon>
        <taxon>Bacillati</taxon>
        <taxon>Bacillota</taxon>
        <taxon>Clostridia</taxon>
        <taxon>Eubacteriales</taxon>
        <taxon>Oscillospiraceae</taxon>
        <taxon>Amygdalobacter</taxon>
    </lineage>
</organism>
<dbReference type="FunFam" id="3.40.1010.10:FF:000007">
    <property type="entry name" value="Ribosomal RNA small subunit methyltransferase I"/>
    <property type="match status" value="1"/>
</dbReference>
<protein>
    <recommendedName>
        <fullName evidence="6">Ribosomal RNA small subunit methyltransferase I</fullName>
        <ecNumber evidence="6">2.1.1.198</ecNumber>
    </recommendedName>
    <alternativeName>
        <fullName evidence="6">16S rRNA 2'-O-ribose C1402 methyltransferase</fullName>
    </alternativeName>
    <alternativeName>
        <fullName evidence="6">rRNA (cytidine-2'-O-)-methyltransferase RsmI</fullName>
    </alternativeName>
</protein>
<dbReference type="PANTHER" id="PTHR46111:SF1">
    <property type="entry name" value="RIBOSOMAL RNA SMALL SUBUNIT METHYLTRANSFERASE I"/>
    <property type="match status" value="1"/>
</dbReference>
<evidence type="ECO:0000259" key="7">
    <source>
        <dbReference type="Pfam" id="PF00590"/>
    </source>
</evidence>
<gene>
    <name evidence="6" type="primary">rsmI</name>
    <name evidence="8" type="ORF">HMPREF1872_01201</name>
</gene>
<accession>A0A133Y7M0</accession>
<dbReference type="InterPro" id="IPR000878">
    <property type="entry name" value="4pyrrol_Mease"/>
</dbReference>